<evidence type="ECO:0000313" key="1">
    <source>
        <dbReference type="EMBL" id="KIS36458.1"/>
    </source>
</evidence>
<sequence>MLDEILDLNKIESKNLFDYLYSIFYSDFVENKTYLAEKIYIDPKSHDLEGNKEKVFWHLTSRENKEAYWEQGVKRFRSLGRYLDFRRAERIHWVKEILENHSHEKIKLFYHRESNKKRDIRLYLWAYKDDFVVILQKLGKILFIFSDKFLYRSPRKT</sequence>
<reference evidence="1 2" key="1">
    <citation type="submission" date="2014-05" db="EMBL/GenBank/DDBJ databases">
        <title>Methylome analysis of the phasevarions of Haemophilus influenzae.</title>
        <authorList>
            <person name="Atack J.M."/>
            <person name="Fox K.L."/>
            <person name="Power P.M."/>
            <person name="Clark T."/>
            <person name="Jurcisek J."/>
            <person name="Korlach J."/>
            <person name="Bakaletz L.O."/>
            <person name="Jennings M.P."/>
        </authorList>
    </citation>
    <scope>NUCLEOTIDE SEQUENCE [LARGE SCALE GENOMIC DNA]</scope>
    <source>
        <strain evidence="1 2">1209</strain>
    </source>
</reference>
<evidence type="ECO:0000313" key="2">
    <source>
        <dbReference type="Proteomes" id="UP000050700"/>
    </source>
</evidence>
<comment type="caution">
    <text evidence="1">The sequence shown here is derived from an EMBL/GenBank/DDBJ whole genome shotgun (WGS) entry which is preliminary data.</text>
</comment>
<dbReference type="PATRIC" id="fig|727.582.peg.1924"/>
<evidence type="ECO:0008006" key="3">
    <source>
        <dbReference type="Google" id="ProtNLM"/>
    </source>
</evidence>
<dbReference type="RefSeq" id="WP_005664378.1">
    <property type="nucleotide sequence ID" value="NZ_CP089168.1"/>
</dbReference>
<dbReference type="Proteomes" id="UP000050700">
    <property type="component" value="Unassembled WGS sequence"/>
</dbReference>
<gene>
    <name evidence="1" type="ORF">NTHI1209_02113</name>
</gene>
<dbReference type="AlphaFoldDB" id="A0A158T014"/>
<accession>A0A158T014</accession>
<protein>
    <recommendedName>
        <fullName evidence="3">RlfB protein</fullName>
    </recommendedName>
</protein>
<name>A0A158T014_HAEIF</name>
<organism evidence="1 2">
    <name type="scientific">Haemophilus influenzae</name>
    <dbReference type="NCBI Taxonomy" id="727"/>
    <lineage>
        <taxon>Bacteria</taxon>
        <taxon>Pseudomonadati</taxon>
        <taxon>Pseudomonadota</taxon>
        <taxon>Gammaproteobacteria</taxon>
        <taxon>Pasteurellales</taxon>
        <taxon>Pasteurellaceae</taxon>
        <taxon>Haemophilus</taxon>
    </lineage>
</organism>
<proteinExistence type="predicted"/>
<dbReference type="EMBL" id="JMQP01000002">
    <property type="protein sequence ID" value="KIS36458.1"/>
    <property type="molecule type" value="Genomic_DNA"/>
</dbReference>